<sequence length="397" mass="44669">MARPRKVPPNLPKHIDYGKVPQGVYWDGTGRGRWYVRDAHPEGHGTKCKTVAGPAARLSDLHAIAEARGGEAQRGTVAYVIDQHAKSLAFSQLGTTTQQHYRDYAKAIKVFPLKNGSKLGDAVVDRLSPGFIRRLIDIIAQGRPGIKPGDAAIPAYPTKANHWLSYLRRVFGWAREHDHVTTNPAAGIKKVKEKRDHRMPERDVFRRVQDYARRCSERGAREKGALPVYLWAAMELAYQARLRGIEVRTLTDHHVEGEVLQTNRRKGSRDNLVRKGEQTEAAIRVLQDRRAAIWAKRGITQLNAPLSPKMRPLFVSEDGEILTAHGWHTTWGRLMRNAVRDGIITAEERFALHGLKHRGVTDTKGNKKEASGHKTDAMLHVYDHSLPLVTESDTDQH</sequence>
<keyword evidence="1" id="KW-0238">DNA-binding</keyword>
<dbReference type="RefSeq" id="WP_239503127.1">
    <property type="nucleotide sequence ID" value="NZ_AP024684.1"/>
</dbReference>
<reference evidence="3 4" key="1">
    <citation type="submission" date="2021-05" db="EMBL/GenBank/DDBJ databases">
        <title>Complete Genome Sequence of Stenotrophomonas pavanii strain Y.</title>
        <authorList>
            <person name="Dohra H."/>
            <person name="Mohad Din A.R.J."/>
            <person name="Suzuki K."/>
            <person name="Fatma A."/>
            <person name="Honjyo M."/>
            <person name="Nishimura T."/>
            <person name="Moriuch R."/>
            <person name="Masuda K."/>
            <person name="Minoura A."/>
            <person name="Tashiro Y."/>
            <person name="Futamata H."/>
        </authorList>
    </citation>
    <scope>NUCLEOTIDE SEQUENCE [LARGE SCALE GENOMIC DNA]</scope>
    <source>
        <strain evidence="4">Y</strain>
    </source>
</reference>
<accession>A0ABN6GQ24</accession>
<evidence type="ECO:0000256" key="2">
    <source>
        <dbReference type="ARBA" id="ARBA00023172"/>
    </source>
</evidence>
<dbReference type="Gene3D" id="1.10.150.130">
    <property type="match status" value="1"/>
</dbReference>
<organism evidence="3 4">
    <name type="scientific">Stenotrophomonas pavanii</name>
    <dbReference type="NCBI Taxonomy" id="487698"/>
    <lineage>
        <taxon>Bacteria</taxon>
        <taxon>Pseudomonadati</taxon>
        <taxon>Pseudomonadota</taxon>
        <taxon>Gammaproteobacteria</taxon>
        <taxon>Lysobacterales</taxon>
        <taxon>Lysobacteraceae</taxon>
        <taxon>Stenotrophomonas</taxon>
    </lineage>
</organism>
<dbReference type="EMBL" id="AP024684">
    <property type="protein sequence ID" value="BCX42737.1"/>
    <property type="molecule type" value="Genomic_DNA"/>
</dbReference>
<dbReference type="Proteomes" id="UP000825066">
    <property type="component" value="Chromosome"/>
</dbReference>
<evidence type="ECO:0000256" key="1">
    <source>
        <dbReference type="ARBA" id="ARBA00023125"/>
    </source>
</evidence>
<evidence type="ECO:0000313" key="4">
    <source>
        <dbReference type="Proteomes" id="UP000825066"/>
    </source>
</evidence>
<dbReference type="InterPro" id="IPR010998">
    <property type="entry name" value="Integrase_recombinase_N"/>
</dbReference>
<protein>
    <submittedName>
        <fullName evidence="3">Integrase</fullName>
    </submittedName>
</protein>
<dbReference type="Gene3D" id="1.10.443.10">
    <property type="entry name" value="Intergrase catalytic core"/>
    <property type="match status" value="1"/>
</dbReference>
<evidence type="ECO:0000313" key="3">
    <source>
        <dbReference type="EMBL" id="BCX42737.1"/>
    </source>
</evidence>
<dbReference type="InterPro" id="IPR013762">
    <property type="entry name" value="Integrase-like_cat_sf"/>
</dbReference>
<proteinExistence type="predicted"/>
<gene>
    <name evidence="3" type="ORF">STNY_R09030</name>
</gene>
<dbReference type="InterPro" id="IPR011010">
    <property type="entry name" value="DNA_brk_join_enz"/>
</dbReference>
<keyword evidence="4" id="KW-1185">Reference proteome</keyword>
<keyword evidence="2" id="KW-0233">DNA recombination</keyword>
<name>A0ABN6GQ24_9GAMM</name>
<dbReference type="SUPFAM" id="SSF56349">
    <property type="entry name" value="DNA breaking-rejoining enzymes"/>
    <property type="match status" value="1"/>
</dbReference>